<comment type="function">
    <text evidence="1 15">This molybdenum-iron protein is part of the nitrogenase complex that catalyzes the key enzymatic reactions in nitrogen fixation.</text>
</comment>
<reference evidence="18 19" key="1">
    <citation type="submission" date="2014-08" db="EMBL/GenBank/DDBJ databases">
        <title>Comparative genomics of the Paenibacillus odorifer group.</title>
        <authorList>
            <person name="den Bakker H.C."/>
            <person name="Tsai Y.-C."/>
            <person name="Martin N."/>
            <person name="Korlach J."/>
            <person name="Wiedmann M."/>
        </authorList>
    </citation>
    <scope>NUCLEOTIDE SEQUENCE [LARGE SCALE GENOMIC DNA]</scope>
    <source>
        <strain evidence="18 19">DSM 15220</strain>
    </source>
</reference>
<dbReference type="InterPro" id="IPR005976">
    <property type="entry name" value="Nase_Mo-Fe_CF_bsu"/>
</dbReference>
<dbReference type="InterPro" id="IPR024564">
    <property type="entry name" value="Nase_Mo-Fe_CF_bsu_N"/>
</dbReference>
<comment type="catalytic activity">
    <reaction evidence="13 15">
        <text>N2 + 8 reduced [2Fe-2S]-[ferredoxin] + 16 ATP + 16 H2O = H2 + 8 oxidized [2Fe-2S]-[ferredoxin] + 2 NH4(+) + 16 ADP + 16 phosphate + 6 H(+)</text>
        <dbReference type="Rhea" id="RHEA:21448"/>
        <dbReference type="Rhea" id="RHEA-COMP:10000"/>
        <dbReference type="Rhea" id="RHEA-COMP:10001"/>
        <dbReference type="ChEBI" id="CHEBI:15377"/>
        <dbReference type="ChEBI" id="CHEBI:15378"/>
        <dbReference type="ChEBI" id="CHEBI:17997"/>
        <dbReference type="ChEBI" id="CHEBI:18276"/>
        <dbReference type="ChEBI" id="CHEBI:28938"/>
        <dbReference type="ChEBI" id="CHEBI:30616"/>
        <dbReference type="ChEBI" id="CHEBI:33737"/>
        <dbReference type="ChEBI" id="CHEBI:33738"/>
        <dbReference type="ChEBI" id="CHEBI:43474"/>
        <dbReference type="ChEBI" id="CHEBI:456216"/>
        <dbReference type="EC" id="1.18.6.1"/>
    </reaction>
</comment>
<keyword evidence="19" id="KW-1185">Reference proteome</keyword>
<sequence length="519" mass="56914">MSKDRMEIPDYNSLFSEERYVQQRANKKQFEAPCSEQDTAEALAYSKSAEYMQKNFDRKAVVINPHKACQPLGSVMAALGFEKTLPFVHGSQGCNSYFRSHLSRHFKEPTPAVSSSMTEDAAVFGGMNNLIDGLENSIALYKPEMIALCTTCMAEVIGDDLSSFIGNARIKGAITEDFPVAFCNTPSFVGSHITGYDSMLKGILSYLYERSGMKASPGSGAESGEKLNVMLGFEPYTGNFAELRKILDAFDTKYTILGDHSGNYDSPATGEYEYYYGGTKLADVPLAANALGTLSLQKYTLKKTQDFISSTWNQQLTAMSTPLGITGTDKLLDAISELTGLPIPASLMEERGRIVDALTDSHPYLHGKRVALVGDPDLLIGLIGFCLEIGMEPVHIVCSNGDVDFNEVKFKDEAEALLASSPYGSEAALYIGNDLWHMRSLLMNDPVDLAIGSSHLKFAAKDAGVPLVRVGFPILDRHHMHRYPIIGYQGTLNLLSLLVNTILDELDRNNSGFNYDLVR</sequence>
<dbReference type="Pfam" id="PF11844">
    <property type="entry name" value="DUF3364"/>
    <property type="match status" value="1"/>
</dbReference>
<dbReference type="AlphaFoldDB" id="A0A089MBT8"/>
<comment type="subunit">
    <text evidence="3 15">Tetramer of two alpha and two beta chains. Forms complex with the iron protein (nitrogenase component 2).</text>
</comment>
<evidence type="ECO:0000256" key="7">
    <source>
        <dbReference type="ARBA" id="ARBA00022741"/>
    </source>
</evidence>
<dbReference type="Gene3D" id="3.40.50.1980">
    <property type="entry name" value="Nitrogenase molybdenum iron protein domain"/>
    <property type="match status" value="3"/>
</dbReference>
<dbReference type="OrthoDB" id="9800746at2"/>
<dbReference type="EMBL" id="CP009287">
    <property type="protein sequence ID" value="AIQ70762.1"/>
    <property type="molecule type" value="Genomic_DNA"/>
</dbReference>
<dbReference type="eggNOG" id="COG2710">
    <property type="taxonomic scope" value="Bacteria"/>
</dbReference>
<dbReference type="PANTHER" id="PTHR33712:SF7">
    <property type="entry name" value="LIGHT-INDEPENDENT PROTOCHLOROPHYLLIDE REDUCTASE SUBUNIT B"/>
    <property type="match status" value="1"/>
</dbReference>
<dbReference type="Gene3D" id="1.20.89.10">
    <property type="entry name" value="Nitrogenase Molybdenum-iron Protein, subunit B, domain 4"/>
    <property type="match status" value="1"/>
</dbReference>
<evidence type="ECO:0000256" key="5">
    <source>
        <dbReference type="ARBA" id="ARBA00014775"/>
    </source>
</evidence>
<evidence type="ECO:0000313" key="19">
    <source>
        <dbReference type="Proteomes" id="UP000029500"/>
    </source>
</evidence>
<dbReference type="PROSITE" id="PS00699">
    <property type="entry name" value="NITROGENASE_1_1"/>
    <property type="match status" value="1"/>
</dbReference>
<dbReference type="RefSeq" id="WP_025703731.1">
    <property type="nucleotide sequence ID" value="NZ_CP009287.1"/>
</dbReference>
<evidence type="ECO:0000256" key="10">
    <source>
        <dbReference type="ARBA" id="ARBA00023004"/>
    </source>
</evidence>
<evidence type="ECO:0000256" key="11">
    <source>
        <dbReference type="ARBA" id="ARBA00023014"/>
    </source>
</evidence>
<dbReference type="Pfam" id="PF00148">
    <property type="entry name" value="Oxidored_nitro"/>
    <property type="match status" value="1"/>
</dbReference>
<evidence type="ECO:0000256" key="6">
    <source>
        <dbReference type="ARBA" id="ARBA00022723"/>
    </source>
</evidence>
<name>A0A089MBT8_9BACL</name>
<evidence type="ECO:0000256" key="3">
    <source>
        <dbReference type="ARBA" id="ARBA00011462"/>
    </source>
</evidence>
<dbReference type="GO" id="GO:0016163">
    <property type="term" value="F:nitrogenase activity"/>
    <property type="evidence" value="ECO:0007669"/>
    <property type="project" value="UniProtKB-EC"/>
</dbReference>
<evidence type="ECO:0000256" key="4">
    <source>
        <dbReference type="ARBA" id="ARBA00012773"/>
    </source>
</evidence>
<dbReference type="GO" id="GO:0016612">
    <property type="term" value="C:molybdenum-iron nitrogenase complex"/>
    <property type="evidence" value="ECO:0007669"/>
    <property type="project" value="InterPro"/>
</dbReference>
<accession>A0A089MBT8</accession>
<dbReference type="GO" id="GO:0051536">
    <property type="term" value="F:iron-sulfur cluster binding"/>
    <property type="evidence" value="ECO:0007669"/>
    <property type="project" value="UniProtKB-KW"/>
</dbReference>
<feature type="domain" description="Nitrogenase molybdenum-iron protein beta chain N-terminal" evidence="17">
    <location>
        <begin position="1"/>
        <end position="55"/>
    </location>
</feature>
<feature type="domain" description="Nitrogenase/oxidoreductase component 1" evidence="16">
    <location>
        <begin position="69"/>
        <end position="502"/>
    </location>
</feature>
<keyword evidence="11 15" id="KW-0411">Iron-sulfur</keyword>
<evidence type="ECO:0000256" key="2">
    <source>
        <dbReference type="ARBA" id="ARBA00011002"/>
    </source>
</evidence>
<dbReference type="KEGG" id="pgm:PGRAT_26420"/>
<dbReference type="STRING" id="189425.PGRAT_26420"/>
<dbReference type="NCBIfam" id="TIGR01286">
    <property type="entry name" value="nifK"/>
    <property type="match status" value="1"/>
</dbReference>
<organism evidence="18 19">
    <name type="scientific">Paenibacillus graminis</name>
    <dbReference type="NCBI Taxonomy" id="189425"/>
    <lineage>
        <taxon>Bacteria</taxon>
        <taxon>Bacillati</taxon>
        <taxon>Bacillota</taxon>
        <taxon>Bacilli</taxon>
        <taxon>Bacillales</taxon>
        <taxon>Paenibacillaceae</taxon>
        <taxon>Paenibacillus</taxon>
    </lineage>
</organism>
<dbReference type="PROSITE" id="PS00090">
    <property type="entry name" value="NITROGENASE_1_2"/>
    <property type="match status" value="1"/>
</dbReference>
<evidence type="ECO:0000259" key="17">
    <source>
        <dbReference type="Pfam" id="PF11844"/>
    </source>
</evidence>
<dbReference type="Proteomes" id="UP000029500">
    <property type="component" value="Chromosome"/>
</dbReference>
<evidence type="ECO:0000313" key="18">
    <source>
        <dbReference type="EMBL" id="AIQ70762.1"/>
    </source>
</evidence>
<dbReference type="GO" id="GO:0046872">
    <property type="term" value="F:metal ion binding"/>
    <property type="evidence" value="ECO:0007669"/>
    <property type="project" value="UniProtKB-KW"/>
</dbReference>
<gene>
    <name evidence="18" type="ORF">PGRAT_26420</name>
</gene>
<evidence type="ECO:0000256" key="9">
    <source>
        <dbReference type="ARBA" id="ARBA00023002"/>
    </source>
</evidence>
<dbReference type="HOGENOM" id="CLU_025876_2_0_9"/>
<comment type="cofactor">
    <cofactor evidence="15">
        <name>[8Fe-7S] cluster</name>
        <dbReference type="ChEBI" id="CHEBI:21143"/>
    </cofactor>
    <text evidence="15">Binds 1 [8Fe-7S] cluster per heterodimer.</text>
</comment>
<keyword evidence="9 15" id="KW-0560">Oxidoreductase</keyword>
<evidence type="ECO:0000256" key="15">
    <source>
        <dbReference type="RuleBase" id="RU364127"/>
    </source>
</evidence>
<protein>
    <recommendedName>
        <fullName evidence="5 15">Nitrogenase molybdenum-iron protein beta chain</fullName>
        <ecNumber evidence="4 15">1.18.6.1</ecNumber>
    </recommendedName>
    <alternativeName>
        <fullName evidence="15">Dinitrogenase</fullName>
    </alternativeName>
</protein>
<dbReference type="SUPFAM" id="SSF53807">
    <property type="entry name" value="Helical backbone' metal receptor"/>
    <property type="match status" value="1"/>
</dbReference>
<dbReference type="InterPro" id="IPR000510">
    <property type="entry name" value="Nase/OxRdtase_comp1"/>
</dbReference>
<dbReference type="PANTHER" id="PTHR33712">
    <property type="entry name" value="LIGHT-INDEPENDENT PROTOCHLOROPHYLLIDE REDUCTASE SUBUNIT B"/>
    <property type="match status" value="1"/>
</dbReference>
<evidence type="ECO:0000256" key="13">
    <source>
        <dbReference type="ARBA" id="ARBA00047967"/>
    </source>
</evidence>
<dbReference type="InterPro" id="IPR000318">
    <property type="entry name" value="Nase_comp1_CS"/>
</dbReference>
<evidence type="ECO:0000256" key="12">
    <source>
        <dbReference type="ARBA" id="ARBA00023231"/>
    </source>
</evidence>
<evidence type="ECO:0000256" key="14">
    <source>
        <dbReference type="RuleBase" id="RU004021"/>
    </source>
</evidence>
<dbReference type="EC" id="1.18.6.1" evidence="4 15"/>
<evidence type="ECO:0000259" key="16">
    <source>
        <dbReference type="Pfam" id="PF00148"/>
    </source>
</evidence>
<keyword evidence="8 15" id="KW-0067">ATP-binding</keyword>
<keyword evidence="6 15" id="KW-0479">Metal-binding</keyword>
<dbReference type="GO" id="GO:0005524">
    <property type="term" value="F:ATP binding"/>
    <property type="evidence" value="ECO:0007669"/>
    <property type="project" value="UniProtKB-KW"/>
</dbReference>
<dbReference type="InterPro" id="IPR050152">
    <property type="entry name" value="ChlB/BchB/BchZ"/>
</dbReference>
<comment type="similarity">
    <text evidence="2 14">Belongs to the NifD/NifK/NifE/NifN family.</text>
</comment>
<keyword evidence="7 15" id="KW-0547">Nucleotide-binding</keyword>
<keyword evidence="12 14" id="KW-0535">Nitrogen fixation</keyword>
<evidence type="ECO:0000256" key="1">
    <source>
        <dbReference type="ARBA" id="ARBA00002621"/>
    </source>
</evidence>
<evidence type="ECO:0000256" key="8">
    <source>
        <dbReference type="ARBA" id="ARBA00022840"/>
    </source>
</evidence>
<proteinExistence type="inferred from homology"/>
<keyword evidence="10 15" id="KW-0408">Iron</keyword>